<evidence type="ECO:0000313" key="2">
    <source>
        <dbReference type="Proteomes" id="UP001186974"/>
    </source>
</evidence>
<organism evidence="1 2">
    <name type="scientific">Coniosporium uncinatum</name>
    <dbReference type="NCBI Taxonomy" id="93489"/>
    <lineage>
        <taxon>Eukaryota</taxon>
        <taxon>Fungi</taxon>
        <taxon>Dikarya</taxon>
        <taxon>Ascomycota</taxon>
        <taxon>Pezizomycotina</taxon>
        <taxon>Dothideomycetes</taxon>
        <taxon>Dothideomycetes incertae sedis</taxon>
        <taxon>Coniosporium</taxon>
    </lineage>
</organism>
<comment type="caution">
    <text evidence="1">The sequence shown here is derived from an EMBL/GenBank/DDBJ whole genome shotgun (WGS) entry which is preliminary data.</text>
</comment>
<name>A0ACC3D164_9PEZI</name>
<accession>A0ACC3D164</accession>
<reference evidence="1" key="1">
    <citation type="submission" date="2024-09" db="EMBL/GenBank/DDBJ databases">
        <title>Black Yeasts Isolated from many extreme environments.</title>
        <authorList>
            <person name="Coleine C."/>
            <person name="Stajich J.E."/>
            <person name="Selbmann L."/>
        </authorList>
    </citation>
    <scope>NUCLEOTIDE SEQUENCE</scope>
    <source>
        <strain evidence="1">CCFEE 5737</strain>
    </source>
</reference>
<dbReference type="Proteomes" id="UP001186974">
    <property type="component" value="Unassembled WGS sequence"/>
</dbReference>
<protein>
    <submittedName>
        <fullName evidence="1">Uncharacterized protein</fullName>
    </submittedName>
</protein>
<evidence type="ECO:0000313" key="1">
    <source>
        <dbReference type="EMBL" id="KAK3060298.1"/>
    </source>
</evidence>
<sequence length="231" mass="25353">MSLQDHTTPPPSPSAPSNNHFDDIFGASDDEAGDQHNEGHPSDITRLRQSHTTAGYRDGISASKAQHVQEGFDEGFALGAEIGQRVGWILGVLEGIVVGLKAALAKLQKEGGKAEQEKREVLFSRFQEGRDMFRRAKEELVIQKVFGKGWFGEEGVWTYDVPVIDREGTGPVVADGGEDIMTFRDVADAHPLVNRWKGIVEGLAETCGVDLAVLDRRSRDENREDAQEEIG</sequence>
<keyword evidence="2" id="KW-1185">Reference proteome</keyword>
<dbReference type="EMBL" id="JAWDJW010008685">
    <property type="protein sequence ID" value="KAK3060298.1"/>
    <property type="molecule type" value="Genomic_DNA"/>
</dbReference>
<gene>
    <name evidence="1" type="ORF">LTS18_008855</name>
</gene>
<proteinExistence type="predicted"/>